<keyword evidence="2" id="KW-1185">Reference proteome</keyword>
<dbReference type="EMBL" id="BAAAHU010000056">
    <property type="protein sequence ID" value="GAA1014681.1"/>
    <property type="molecule type" value="Genomic_DNA"/>
</dbReference>
<dbReference type="RefSeq" id="WP_067388043.1">
    <property type="nucleotide sequence ID" value="NZ_BAAAHU010000056.1"/>
</dbReference>
<protein>
    <submittedName>
        <fullName evidence="1">Uncharacterized protein</fullName>
    </submittedName>
</protein>
<proteinExistence type="predicted"/>
<sequence>MTAKCLPPAVAAEPVPSTMTAPLLAPLIDAVLPHDRPDHAYRRLAEGNRTRPKVLLRMG</sequence>
<name>A0ABN1T4U8_9ACTN</name>
<dbReference type="Proteomes" id="UP001501072">
    <property type="component" value="Unassembled WGS sequence"/>
</dbReference>
<accession>A0ABN1T4U8</accession>
<organism evidence="1 2">
    <name type="scientific">Streptomyces thermogriseus</name>
    <dbReference type="NCBI Taxonomy" id="75292"/>
    <lineage>
        <taxon>Bacteria</taxon>
        <taxon>Bacillati</taxon>
        <taxon>Actinomycetota</taxon>
        <taxon>Actinomycetes</taxon>
        <taxon>Kitasatosporales</taxon>
        <taxon>Streptomycetaceae</taxon>
        <taxon>Streptomyces</taxon>
    </lineage>
</organism>
<evidence type="ECO:0000313" key="1">
    <source>
        <dbReference type="EMBL" id="GAA1014681.1"/>
    </source>
</evidence>
<comment type="caution">
    <text evidence="1">The sequence shown here is derived from an EMBL/GenBank/DDBJ whole genome shotgun (WGS) entry which is preliminary data.</text>
</comment>
<reference evidence="1 2" key="1">
    <citation type="journal article" date="2019" name="Int. J. Syst. Evol. Microbiol.">
        <title>The Global Catalogue of Microorganisms (GCM) 10K type strain sequencing project: providing services to taxonomists for standard genome sequencing and annotation.</title>
        <authorList>
            <consortium name="The Broad Institute Genomics Platform"/>
            <consortium name="The Broad Institute Genome Sequencing Center for Infectious Disease"/>
            <person name="Wu L."/>
            <person name="Ma J."/>
        </authorList>
    </citation>
    <scope>NUCLEOTIDE SEQUENCE [LARGE SCALE GENOMIC DNA]</scope>
    <source>
        <strain evidence="1 2">JCM 11269</strain>
    </source>
</reference>
<gene>
    <name evidence="1" type="ORF">GCM10009564_45010</name>
</gene>
<evidence type="ECO:0000313" key="2">
    <source>
        <dbReference type="Proteomes" id="UP001501072"/>
    </source>
</evidence>